<dbReference type="FunFam" id="2.40.10.10:FF:000068">
    <property type="entry name" value="transmembrane protease serine 2"/>
    <property type="match status" value="1"/>
</dbReference>
<proteinExistence type="inferred from homology"/>
<evidence type="ECO:0000256" key="1">
    <source>
        <dbReference type="ARBA" id="ARBA00022670"/>
    </source>
</evidence>
<keyword evidence="4" id="KW-1015">Disulfide bond</keyword>
<dbReference type="PROSITE" id="PS00134">
    <property type="entry name" value="TRYPSIN_HIS"/>
    <property type="match status" value="1"/>
</dbReference>
<dbReference type="AlphaFoldDB" id="A0A7R9I5D4"/>
<dbReference type="SUPFAM" id="SSF54768">
    <property type="entry name" value="dsRNA-binding domain-like"/>
    <property type="match status" value="1"/>
</dbReference>
<dbReference type="EMBL" id="OD569472">
    <property type="protein sequence ID" value="CAD7447996.1"/>
    <property type="molecule type" value="Genomic_DNA"/>
</dbReference>
<dbReference type="PRINTS" id="PR00722">
    <property type="entry name" value="CHYMOTRYPSIN"/>
</dbReference>
<dbReference type="PROSITE" id="PS00135">
    <property type="entry name" value="TRYPSIN_SER"/>
    <property type="match status" value="1"/>
</dbReference>
<dbReference type="PANTHER" id="PTHR24276">
    <property type="entry name" value="POLYSERASE-RELATED"/>
    <property type="match status" value="1"/>
</dbReference>
<dbReference type="Pfam" id="PF00089">
    <property type="entry name" value="Trypsin"/>
    <property type="match status" value="2"/>
</dbReference>
<dbReference type="InterPro" id="IPR018114">
    <property type="entry name" value="TRYPSIN_HIS"/>
</dbReference>
<evidence type="ECO:0000256" key="3">
    <source>
        <dbReference type="ARBA" id="ARBA00022825"/>
    </source>
</evidence>
<dbReference type="Gene3D" id="3.30.160.20">
    <property type="match status" value="1"/>
</dbReference>
<feature type="domain" description="Peptidase S1" evidence="7">
    <location>
        <begin position="40"/>
        <end position="336"/>
    </location>
</feature>
<dbReference type="GO" id="GO:0004252">
    <property type="term" value="F:serine-type endopeptidase activity"/>
    <property type="evidence" value="ECO:0007669"/>
    <property type="project" value="InterPro"/>
</dbReference>
<evidence type="ECO:0000256" key="5">
    <source>
        <dbReference type="ARBA" id="ARBA00024195"/>
    </source>
</evidence>
<dbReference type="InterPro" id="IPR001254">
    <property type="entry name" value="Trypsin_dom"/>
</dbReference>
<dbReference type="FunFam" id="2.40.10.10:FF:000002">
    <property type="entry name" value="Transmembrane protease serine"/>
    <property type="match status" value="1"/>
</dbReference>
<dbReference type="GO" id="GO:0006508">
    <property type="term" value="P:proteolysis"/>
    <property type="evidence" value="ECO:0007669"/>
    <property type="project" value="UniProtKB-KW"/>
</dbReference>
<accession>A0A7R9I5D4</accession>
<dbReference type="InterPro" id="IPR009003">
    <property type="entry name" value="Peptidase_S1_PA"/>
</dbReference>
<organism evidence="8">
    <name type="scientific">Timema bartmani</name>
    <dbReference type="NCBI Taxonomy" id="61472"/>
    <lineage>
        <taxon>Eukaryota</taxon>
        <taxon>Metazoa</taxon>
        <taxon>Ecdysozoa</taxon>
        <taxon>Arthropoda</taxon>
        <taxon>Hexapoda</taxon>
        <taxon>Insecta</taxon>
        <taxon>Pterygota</taxon>
        <taxon>Neoptera</taxon>
        <taxon>Polyneoptera</taxon>
        <taxon>Phasmatodea</taxon>
        <taxon>Timematodea</taxon>
        <taxon>Timematoidea</taxon>
        <taxon>Timematidae</taxon>
        <taxon>Timema</taxon>
    </lineage>
</organism>
<dbReference type="SMART" id="SM00020">
    <property type="entry name" value="Tryp_SPc"/>
    <property type="match status" value="1"/>
</dbReference>
<evidence type="ECO:0000259" key="7">
    <source>
        <dbReference type="PROSITE" id="PS50240"/>
    </source>
</evidence>
<sequence length="469" mass="52491">MTSDETRNAYKHLSVRNSTSPQILARSRKGLFSHKGGRRIIGGIEADITEFPFAVSIQRRRQGHACGGSLFTPQWILTAAHCLVNVMEVDLPLFPVALYQVVMGAADVRNQTNEGVQIRNPEALYPHENFNAQYMTYDIGLIKLDSEFILSKTVRLTKLPPGPELSLDKKQRSCTVIGWGIMSRPMSTGTRRRRDLDRRSKKEDKTIRHLRPLVKTINFHLQVPLHETYSFELETGRRGGLDVAKRLMKVNIPIVNLIACQKTYSTDQIKERMVICAGKFPEGGKDACQGDSGGPLVCGGVQVGVVSWGKGCGWPDKPGVYTRIDFFLDWLNSVTKQARSANCSPLKRAQDWLYISIKVMGSKTPVSILQELCVQRGITPIYTLIYDGGGTHDCYFKYRVHVADFVSVKHRNRHHKNSARLVVFTFMVTKTSSRAREDCIGILHDYVDISTLGHVIDAVIKGMSQGDAA</sequence>
<keyword evidence="1 6" id="KW-0645">Protease</keyword>
<dbReference type="InterPro" id="IPR050430">
    <property type="entry name" value="Peptidase_S1"/>
</dbReference>
<reference evidence="8" key="1">
    <citation type="submission" date="2020-11" db="EMBL/GenBank/DDBJ databases">
        <authorList>
            <person name="Tran Van P."/>
        </authorList>
    </citation>
    <scope>NUCLEOTIDE SEQUENCE</scope>
</reference>
<evidence type="ECO:0000256" key="6">
    <source>
        <dbReference type="RuleBase" id="RU363034"/>
    </source>
</evidence>
<dbReference type="PANTHER" id="PTHR24276:SF91">
    <property type="entry name" value="AT26814P-RELATED"/>
    <property type="match status" value="1"/>
</dbReference>
<protein>
    <recommendedName>
        <fullName evidence="7">Peptidase S1 domain-containing protein</fullName>
    </recommendedName>
</protein>
<dbReference type="Gene3D" id="2.40.10.10">
    <property type="entry name" value="Trypsin-like serine proteases"/>
    <property type="match status" value="2"/>
</dbReference>
<evidence type="ECO:0000313" key="8">
    <source>
        <dbReference type="EMBL" id="CAD7447996.1"/>
    </source>
</evidence>
<evidence type="ECO:0000256" key="2">
    <source>
        <dbReference type="ARBA" id="ARBA00022801"/>
    </source>
</evidence>
<keyword evidence="2 6" id="KW-0378">Hydrolase</keyword>
<dbReference type="SUPFAM" id="SSF50494">
    <property type="entry name" value="Trypsin-like serine proteases"/>
    <property type="match status" value="1"/>
</dbReference>
<dbReference type="InterPro" id="IPR001314">
    <property type="entry name" value="Peptidase_S1A"/>
</dbReference>
<name>A0A7R9I5D4_9NEOP</name>
<gene>
    <name evidence="8" type="ORF">TBIB3V08_LOCUS10289</name>
</gene>
<dbReference type="InterPro" id="IPR043504">
    <property type="entry name" value="Peptidase_S1_PA_chymotrypsin"/>
</dbReference>
<dbReference type="InterPro" id="IPR033116">
    <property type="entry name" value="TRYPSIN_SER"/>
</dbReference>
<dbReference type="PROSITE" id="PS50240">
    <property type="entry name" value="TRYPSIN_DOM"/>
    <property type="match status" value="1"/>
</dbReference>
<dbReference type="CDD" id="cd00190">
    <property type="entry name" value="Tryp_SPc"/>
    <property type="match status" value="1"/>
</dbReference>
<comment type="similarity">
    <text evidence="5">Belongs to the peptidase S1 family. CLIP subfamily.</text>
</comment>
<keyword evidence="3 6" id="KW-0720">Serine protease</keyword>
<evidence type="ECO:0000256" key="4">
    <source>
        <dbReference type="ARBA" id="ARBA00023157"/>
    </source>
</evidence>